<evidence type="ECO:0000256" key="1">
    <source>
        <dbReference type="SAM" id="MobiDB-lite"/>
    </source>
</evidence>
<sequence length="209" mass="22046">MAPCHGIVQGRLIGRGTITPFTGDDRSGRCSAPKAVFACVPPGSALSRSSIIRWGPCGLVCWPGLPCEALLRRHPPRPTALKDKWRTVRDVGGGSSQKHQQPPGAPLHRTRQRRRRRTSGDDNEKPRDAPPPVWGGERHGHSIVAAHADAGKEEQEGDLMGHVGAASSPNNRGHGDPRGASAAAAARVPVPVRTEGPCGLEGGTRHAVA</sequence>
<feature type="region of interest" description="Disordered" evidence="1">
    <location>
        <begin position="81"/>
        <end position="138"/>
    </location>
</feature>
<reference evidence="3" key="1">
    <citation type="journal article" date="2018" name="Nat. Microbiol.">
        <title>Leveraging single-cell genomics to expand the fungal tree of life.</title>
        <authorList>
            <person name="Ahrendt S.R."/>
            <person name="Quandt C.A."/>
            <person name="Ciobanu D."/>
            <person name="Clum A."/>
            <person name="Salamov A."/>
            <person name="Andreopoulos B."/>
            <person name="Cheng J.F."/>
            <person name="Woyke T."/>
            <person name="Pelin A."/>
            <person name="Henrissat B."/>
            <person name="Reynolds N.K."/>
            <person name="Benny G.L."/>
            <person name="Smith M.E."/>
            <person name="James T.Y."/>
            <person name="Grigoriev I.V."/>
        </authorList>
    </citation>
    <scope>NUCLEOTIDE SEQUENCE [LARGE SCALE GENOMIC DNA]</scope>
    <source>
        <strain evidence="3">ATCC 52028</strain>
    </source>
</reference>
<dbReference type="Proteomes" id="UP000268535">
    <property type="component" value="Unassembled WGS sequence"/>
</dbReference>
<accession>A0A4P9WZJ9</accession>
<dbReference type="AlphaFoldDB" id="A0A4P9WZJ9"/>
<protein>
    <submittedName>
        <fullName evidence="2">Uncharacterized protein</fullName>
    </submittedName>
</protein>
<gene>
    <name evidence="2" type="ORF">CAUPRSCDRAFT_10350</name>
</gene>
<feature type="compositionally biased region" description="Low complexity" evidence="1">
    <location>
        <begin position="178"/>
        <end position="193"/>
    </location>
</feature>
<evidence type="ECO:0000313" key="3">
    <source>
        <dbReference type="Proteomes" id="UP000268535"/>
    </source>
</evidence>
<proteinExistence type="predicted"/>
<feature type="compositionally biased region" description="Basic residues" evidence="1">
    <location>
        <begin position="108"/>
        <end position="117"/>
    </location>
</feature>
<name>A0A4P9WZJ9_9FUNG</name>
<organism evidence="2 3">
    <name type="scientific">Caulochytrium protostelioides</name>
    <dbReference type="NCBI Taxonomy" id="1555241"/>
    <lineage>
        <taxon>Eukaryota</taxon>
        <taxon>Fungi</taxon>
        <taxon>Fungi incertae sedis</taxon>
        <taxon>Chytridiomycota</taxon>
        <taxon>Chytridiomycota incertae sedis</taxon>
        <taxon>Chytridiomycetes</taxon>
        <taxon>Caulochytriales</taxon>
        <taxon>Caulochytriaceae</taxon>
        <taxon>Caulochytrium</taxon>
    </lineage>
</organism>
<evidence type="ECO:0000313" key="2">
    <source>
        <dbReference type="EMBL" id="RKO98025.1"/>
    </source>
</evidence>
<feature type="region of interest" description="Disordered" evidence="1">
    <location>
        <begin position="161"/>
        <end position="209"/>
    </location>
</feature>
<dbReference type="EMBL" id="ML009126">
    <property type="protein sequence ID" value="RKO98025.1"/>
    <property type="molecule type" value="Genomic_DNA"/>
</dbReference>
<feature type="compositionally biased region" description="Basic and acidic residues" evidence="1">
    <location>
        <begin position="118"/>
        <end position="128"/>
    </location>
</feature>